<dbReference type="InterPro" id="IPR016140">
    <property type="entry name" value="Bifunc_inhib/LTP/seed_store"/>
</dbReference>
<feature type="transmembrane region" description="Helical" evidence="1">
    <location>
        <begin position="7"/>
        <end position="28"/>
    </location>
</feature>
<evidence type="ECO:0000313" key="3">
    <source>
        <dbReference type="EMBL" id="KAJ0963023.1"/>
    </source>
</evidence>
<feature type="domain" description="Bifunctional inhibitor/plant lipid transfer protein/seed storage helical" evidence="2">
    <location>
        <begin position="38"/>
        <end position="124"/>
    </location>
</feature>
<name>A0A9D5BYI6_9LILI</name>
<dbReference type="CDD" id="cd01960">
    <property type="entry name" value="nsLTP1"/>
    <property type="match status" value="1"/>
</dbReference>
<dbReference type="GO" id="GO:0006869">
    <property type="term" value="P:lipid transport"/>
    <property type="evidence" value="ECO:0007669"/>
    <property type="project" value="InterPro"/>
</dbReference>
<evidence type="ECO:0000313" key="4">
    <source>
        <dbReference type="Proteomes" id="UP001085076"/>
    </source>
</evidence>
<gene>
    <name evidence="3" type="ORF">J5N97_028145</name>
</gene>
<keyword evidence="1" id="KW-1133">Transmembrane helix</keyword>
<dbReference type="AlphaFoldDB" id="A0A9D5BYI6"/>
<evidence type="ECO:0000256" key="1">
    <source>
        <dbReference type="SAM" id="Phobius"/>
    </source>
</evidence>
<accession>A0A9D5BYI6</accession>
<dbReference type="EMBL" id="JAGGNH010000009">
    <property type="protein sequence ID" value="KAJ0963023.1"/>
    <property type="molecule type" value="Genomic_DNA"/>
</dbReference>
<reference evidence="3" key="1">
    <citation type="submission" date="2021-03" db="EMBL/GenBank/DDBJ databases">
        <authorList>
            <person name="Li Z."/>
            <person name="Yang C."/>
        </authorList>
    </citation>
    <scope>NUCLEOTIDE SEQUENCE</scope>
    <source>
        <strain evidence="3">Dzin_1.0</strain>
        <tissue evidence="3">Leaf</tissue>
    </source>
</reference>
<dbReference type="OrthoDB" id="759880at2759"/>
<dbReference type="PANTHER" id="PTHR33076">
    <property type="entry name" value="NON-SPECIFIC LIPID-TRANSFER PROTEIN 2-RELATED"/>
    <property type="match status" value="1"/>
</dbReference>
<dbReference type="Proteomes" id="UP001085076">
    <property type="component" value="Miscellaneous, Linkage group lg09"/>
</dbReference>
<proteinExistence type="predicted"/>
<comment type="caution">
    <text evidence="3">The sequence shown here is derived from an EMBL/GenBank/DDBJ whole genome shotgun (WGS) entry which is preliminary data.</text>
</comment>
<keyword evidence="1" id="KW-0472">Membrane</keyword>
<dbReference type="SUPFAM" id="SSF47699">
    <property type="entry name" value="Bifunctional inhibitor/lipid-transfer protein/seed storage 2S albumin"/>
    <property type="match status" value="1"/>
</dbReference>
<dbReference type="PRINTS" id="PR00382">
    <property type="entry name" value="LIPIDTRNSFER"/>
</dbReference>
<reference evidence="3" key="2">
    <citation type="journal article" date="2022" name="Hortic Res">
        <title>The genome of Dioscorea zingiberensis sheds light on the biosynthesis, origin and evolution of the medicinally important diosgenin saponins.</title>
        <authorList>
            <person name="Li Y."/>
            <person name="Tan C."/>
            <person name="Li Z."/>
            <person name="Guo J."/>
            <person name="Li S."/>
            <person name="Chen X."/>
            <person name="Wang C."/>
            <person name="Dai X."/>
            <person name="Yang H."/>
            <person name="Song W."/>
            <person name="Hou L."/>
            <person name="Xu J."/>
            <person name="Tong Z."/>
            <person name="Xu A."/>
            <person name="Yuan X."/>
            <person name="Wang W."/>
            <person name="Yang Q."/>
            <person name="Chen L."/>
            <person name="Sun Z."/>
            <person name="Wang K."/>
            <person name="Pan B."/>
            <person name="Chen J."/>
            <person name="Bao Y."/>
            <person name="Liu F."/>
            <person name="Qi X."/>
            <person name="Gang D.R."/>
            <person name="Wen J."/>
            <person name="Li J."/>
        </authorList>
    </citation>
    <scope>NUCLEOTIDE SEQUENCE</scope>
    <source>
        <strain evidence="3">Dzin_1.0</strain>
    </source>
</reference>
<evidence type="ECO:0000259" key="2">
    <source>
        <dbReference type="Pfam" id="PF00234"/>
    </source>
</evidence>
<dbReference type="GO" id="GO:0008289">
    <property type="term" value="F:lipid binding"/>
    <property type="evidence" value="ECO:0007669"/>
    <property type="project" value="InterPro"/>
</dbReference>
<sequence>MGHQKQYNLFFFAAEIGIVLVLLAAVVVTVKGETHTECGVAQTAFGMCVPYVMGQDPHLSAQCCQGVQSVRSLATTPQSHKAICQCLRLLMLSLGNIDSARAAALSSQCGASTSVIPTTLSFDCTKLA</sequence>
<organism evidence="3 4">
    <name type="scientific">Dioscorea zingiberensis</name>
    <dbReference type="NCBI Taxonomy" id="325984"/>
    <lineage>
        <taxon>Eukaryota</taxon>
        <taxon>Viridiplantae</taxon>
        <taxon>Streptophyta</taxon>
        <taxon>Embryophyta</taxon>
        <taxon>Tracheophyta</taxon>
        <taxon>Spermatophyta</taxon>
        <taxon>Magnoliopsida</taxon>
        <taxon>Liliopsida</taxon>
        <taxon>Dioscoreales</taxon>
        <taxon>Dioscoreaceae</taxon>
        <taxon>Dioscorea</taxon>
    </lineage>
</organism>
<dbReference type="InterPro" id="IPR036312">
    <property type="entry name" value="Bifun_inhib/LTP/seed_sf"/>
</dbReference>
<dbReference type="InterPro" id="IPR000528">
    <property type="entry name" value="Plant_nsLTP"/>
</dbReference>
<dbReference type="Gene3D" id="1.10.110.10">
    <property type="entry name" value="Plant lipid-transfer and hydrophobic proteins"/>
    <property type="match status" value="1"/>
</dbReference>
<keyword evidence="1" id="KW-0812">Transmembrane</keyword>
<protein>
    <recommendedName>
        <fullName evidence="2">Bifunctional inhibitor/plant lipid transfer protein/seed storage helical domain-containing protein</fullName>
    </recommendedName>
</protein>
<dbReference type="Pfam" id="PF00234">
    <property type="entry name" value="Tryp_alpha_amyl"/>
    <property type="match status" value="1"/>
</dbReference>
<keyword evidence="4" id="KW-1185">Reference proteome</keyword>